<proteinExistence type="predicted"/>
<organism evidence="2 3">
    <name type="scientific">Corchorus capsularis</name>
    <name type="common">Jute</name>
    <dbReference type="NCBI Taxonomy" id="210143"/>
    <lineage>
        <taxon>Eukaryota</taxon>
        <taxon>Viridiplantae</taxon>
        <taxon>Streptophyta</taxon>
        <taxon>Embryophyta</taxon>
        <taxon>Tracheophyta</taxon>
        <taxon>Spermatophyta</taxon>
        <taxon>Magnoliopsida</taxon>
        <taxon>eudicotyledons</taxon>
        <taxon>Gunneridae</taxon>
        <taxon>Pentapetalae</taxon>
        <taxon>rosids</taxon>
        <taxon>malvids</taxon>
        <taxon>Malvales</taxon>
        <taxon>Malvaceae</taxon>
        <taxon>Grewioideae</taxon>
        <taxon>Apeibeae</taxon>
        <taxon>Corchorus</taxon>
    </lineage>
</organism>
<evidence type="ECO:0000313" key="3">
    <source>
        <dbReference type="Proteomes" id="UP000188268"/>
    </source>
</evidence>
<feature type="region of interest" description="Disordered" evidence="1">
    <location>
        <begin position="17"/>
        <end position="63"/>
    </location>
</feature>
<evidence type="ECO:0000313" key="2">
    <source>
        <dbReference type="EMBL" id="OMO66935.1"/>
    </source>
</evidence>
<dbReference type="Proteomes" id="UP000188268">
    <property type="component" value="Unassembled WGS sequence"/>
</dbReference>
<comment type="caution">
    <text evidence="2">The sequence shown here is derived from an EMBL/GenBank/DDBJ whole genome shotgun (WGS) entry which is preliminary data.</text>
</comment>
<sequence length="63" mass="6446">MAKQRAQEIVARLTLSASSAGADAKRPRVENGSGGGFDDEKGFNSAPSDVKPISDSAPSAMPI</sequence>
<dbReference type="Gramene" id="OMO66935">
    <property type="protein sequence ID" value="OMO66935"/>
    <property type="gene ID" value="CCACVL1_20928"/>
</dbReference>
<dbReference type="AlphaFoldDB" id="A0A1R3H9C9"/>
<dbReference type="OrthoDB" id="913173at2759"/>
<keyword evidence="3" id="KW-1185">Reference proteome</keyword>
<protein>
    <submittedName>
        <fullName evidence="2">Uncharacterized protein</fullName>
    </submittedName>
</protein>
<gene>
    <name evidence="2" type="ORF">CCACVL1_20928</name>
</gene>
<name>A0A1R3H9C9_COCAP</name>
<dbReference type="STRING" id="210143.A0A1R3H9C9"/>
<accession>A0A1R3H9C9</accession>
<evidence type="ECO:0000256" key="1">
    <source>
        <dbReference type="SAM" id="MobiDB-lite"/>
    </source>
</evidence>
<reference evidence="2 3" key="1">
    <citation type="submission" date="2013-09" db="EMBL/GenBank/DDBJ databases">
        <title>Corchorus capsularis genome sequencing.</title>
        <authorList>
            <person name="Alam M."/>
            <person name="Haque M.S."/>
            <person name="Islam M.S."/>
            <person name="Emdad E.M."/>
            <person name="Islam M.M."/>
            <person name="Ahmed B."/>
            <person name="Halim A."/>
            <person name="Hossen Q.M.M."/>
            <person name="Hossain M.Z."/>
            <person name="Ahmed R."/>
            <person name="Khan M.M."/>
            <person name="Islam R."/>
            <person name="Rashid M.M."/>
            <person name="Khan S.A."/>
            <person name="Rahman M.S."/>
            <person name="Alam M."/>
        </authorList>
    </citation>
    <scope>NUCLEOTIDE SEQUENCE [LARGE SCALE GENOMIC DNA]</scope>
    <source>
        <strain evidence="3">cv. CVL-1</strain>
        <tissue evidence="2">Whole seedling</tissue>
    </source>
</reference>
<dbReference type="EMBL" id="AWWV01012468">
    <property type="protein sequence ID" value="OMO66935.1"/>
    <property type="molecule type" value="Genomic_DNA"/>
</dbReference>